<organism evidence="2 3">
    <name type="scientific">Anaeramoeba flamelloides</name>
    <dbReference type="NCBI Taxonomy" id="1746091"/>
    <lineage>
        <taxon>Eukaryota</taxon>
        <taxon>Metamonada</taxon>
        <taxon>Anaeramoebidae</taxon>
        <taxon>Anaeramoeba</taxon>
    </lineage>
</organism>
<dbReference type="Gene3D" id="3.30.420.40">
    <property type="match status" value="2"/>
</dbReference>
<dbReference type="InterPro" id="IPR043129">
    <property type="entry name" value="ATPase_NBD"/>
</dbReference>
<dbReference type="PRINTS" id="PR00190">
    <property type="entry name" value="ACTIN"/>
</dbReference>
<dbReference type="Gene3D" id="3.90.640.10">
    <property type="entry name" value="Actin, Chain A, domain 4"/>
    <property type="match status" value="1"/>
</dbReference>
<dbReference type="SUPFAM" id="SSF53067">
    <property type="entry name" value="Actin-like ATPase domain"/>
    <property type="match status" value="2"/>
</dbReference>
<name>A0ABQ8ZB47_9EUKA</name>
<dbReference type="InterPro" id="IPR004000">
    <property type="entry name" value="Actin"/>
</dbReference>
<comment type="similarity">
    <text evidence="1">Belongs to the actin family.</text>
</comment>
<dbReference type="Proteomes" id="UP001150062">
    <property type="component" value="Unassembled WGS sequence"/>
</dbReference>
<reference evidence="2" key="1">
    <citation type="submission" date="2022-08" db="EMBL/GenBank/DDBJ databases">
        <title>Novel sulfate-reducing endosymbionts in the free-living metamonad Anaeramoeba.</title>
        <authorList>
            <person name="Jerlstrom-Hultqvist J."/>
            <person name="Cepicka I."/>
            <person name="Gallot-Lavallee L."/>
            <person name="Salas-Leiva D."/>
            <person name="Curtis B.A."/>
            <person name="Zahonova K."/>
            <person name="Pipaliya S."/>
            <person name="Dacks J."/>
            <person name="Roger A.J."/>
        </authorList>
    </citation>
    <scope>NUCLEOTIDE SEQUENCE</scope>
    <source>
        <strain evidence="2">Schooner1</strain>
    </source>
</reference>
<sequence>MEELFEPIILDTGSHTTVVGASDENTDKKEFPTIVGRPRGMGVMVGMGQKDCYVGTETQSKRYPLTMRQPYYNGKVQNWDDIEKVWHHAFYNELRRAPEEHPLALTEKTFTPKEDREKTTQIMFETFSVPYLYIGNSAAMSLYDTDQRTTGLVLEMGEDLNYVVPIYQMSCMQDYAKISGVGGSFLNAHLIQILSGLGYDFRTNAEKDIVRELKEKFGIVFPLVNNSTNIELNESDLYFQSTSGNEETKNNNKDQNLPNTNYENKRIIIHELYDGKILKLNDKVFFLTNPLFDPKLVEVNKDFIQLRTIRILCSARVGIQYMDKSYYEKGIQEHVFETIQSLPEELQQIMYQNIVLAGGNSMFNGLKQRLINELYLFFAENHPKFNVIAPKSRKYSSFNGCKKVTKLDNFLDYCINFNEYEEFGPNLAIRKFW</sequence>
<dbReference type="Pfam" id="PF00022">
    <property type="entry name" value="Actin"/>
    <property type="match status" value="1"/>
</dbReference>
<evidence type="ECO:0000256" key="1">
    <source>
        <dbReference type="RuleBase" id="RU000487"/>
    </source>
</evidence>
<proteinExistence type="inferred from homology"/>
<accession>A0ABQ8ZB47</accession>
<dbReference type="PANTHER" id="PTHR11937">
    <property type="entry name" value="ACTIN"/>
    <property type="match status" value="1"/>
</dbReference>
<protein>
    <submittedName>
        <fullName evidence="2">Actin-7-related</fullName>
    </submittedName>
</protein>
<gene>
    <name evidence="2" type="ORF">M0813_12677</name>
</gene>
<keyword evidence="3" id="KW-1185">Reference proteome</keyword>
<evidence type="ECO:0000313" key="3">
    <source>
        <dbReference type="Proteomes" id="UP001150062"/>
    </source>
</evidence>
<comment type="caution">
    <text evidence="2">The sequence shown here is derived from an EMBL/GenBank/DDBJ whole genome shotgun (WGS) entry which is preliminary data.</text>
</comment>
<dbReference type="EMBL" id="JAOAOG010000026">
    <property type="protein sequence ID" value="KAJ6254119.1"/>
    <property type="molecule type" value="Genomic_DNA"/>
</dbReference>
<dbReference type="SMART" id="SM00268">
    <property type="entry name" value="ACTIN"/>
    <property type="match status" value="1"/>
</dbReference>
<evidence type="ECO:0000313" key="2">
    <source>
        <dbReference type="EMBL" id="KAJ6254119.1"/>
    </source>
</evidence>